<feature type="transmembrane region" description="Helical" evidence="1">
    <location>
        <begin position="107"/>
        <end position="126"/>
    </location>
</feature>
<sequence length="225" mass="25415">MGSILHSNTMLNIAVVFLSILGILVSILNSRINREMKQNDYHKKVKSIVNTIYEDKITKGPQLTGLETDFINQGNTESEKTKLELAVHQSLMSVHQKQALMHSRVQFYIGIFMSVIGFVFFIYVVFMSINSSNNNLGMGIQVTGSLVFEGISLLFLKESHRLRESSKEYHDNLYESNKHQEAIKIVDSIEDLNIQSAVKAQLSLHLVGVNSDNVDITKIIKSQKE</sequence>
<comment type="caution">
    <text evidence="2">The sequence shown here is derived from an EMBL/GenBank/DDBJ whole genome shotgun (WGS) entry which is preliminary data.</text>
</comment>
<keyword evidence="1" id="KW-0812">Transmembrane</keyword>
<dbReference type="EMBL" id="JARMAB010000001">
    <property type="protein sequence ID" value="MED1201491.1"/>
    <property type="molecule type" value="Genomic_DNA"/>
</dbReference>
<organism evidence="2 3">
    <name type="scientific">Heyndrickxia acidicola</name>
    <dbReference type="NCBI Taxonomy" id="209389"/>
    <lineage>
        <taxon>Bacteria</taxon>
        <taxon>Bacillati</taxon>
        <taxon>Bacillota</taxon>
        <taxon>Bacilli</taxon>
        <taxon>Bacillales</taxon>
        <taxon>Bacillaceae</taxon>
        <taxon>Heyndrickxia</taxon>
    </lineage>
</organism>
<feature type="transmembrane region" description="Helical" evidence="1">
    <location>
        <begin position="138"/>
        <end position="156"/>
    </location>
</feature>
<name>A0ABU6M9X1_9BACI</name>
<keyword evidence="1" id="KW-0472">Membrane</keyword>
<feature type="transmembrane region" description="Helical" evidence="1">
    <location>
        <begin position="12"/>
        <end position="29"/>
    </location>
</feature>
<proteinExistence type="predicted"/>
<accession>A0ABU6M9X1</accession>
<evidence type="ECO:0000313" key="3">
    <source>
        <dbReference type="Proteomes" id="UP001341444"/>
    </source>
</evidence>
<dbReference type="Proteomes" id="UP001341444">
    <property type="component" value="Unassembled WGS sequence"/>
</dbReference>
<protein>
    <submittedName>
        <fullName evidence="2">Uncharacterized protein</fullName>
    </submittedName>
</protein>
<gene>
    <name evidence="2" type="ORF">P4T90_00130</name>
</gene>
<keyword evidence="1" id="KW-1133">Transmembrane helix</keyword>
<evidence type="ECO:0000313" key="2">
    <source>
        <dbReference type="EMBL" id="MED1201491.1"/>
    </source>
</evidence>
<reference evidence="2 3" key="1">
    <citation type="submission" date="2023-03" db="EMBL/GenBank/DDBJ databases">
        <title>Bacillus Genome Sequencing.</title>
        <authorList>
            <person name="Dunlap C."/>
        </authorList>
    </citation>
    <scope>NUCLEOTIDE SEQUENCE [LARGE SCALE GENOMIC DNA]</scope>
    <source>
        <strain evidence="2 3">B-23453</strain>
    </source>
</reference>
<keyword evidence="3" id="KW-1185">Reference proteome</keyword>
<evidence type="ECO:0000256" key="1">
    <source>
        <dbReference type="SAM" id="Phobius"/>
    </source>
</evidence>
<dbReference type="RefSeq" id="WP_066266672.1">
    <property type="nucleotide sequence ID" value="NZ_JARMAB010000001.1"/>
</dbReference>